<gene>
    <name evidence="2" type="ORF">OsI_23418</name>
</gene>
<feature type="compositionally biased region" description="Basic and acidic residues" evidence="1">
    <location>
        <begin position="1"/>
        <end position="42"/>
    </location>
</feature>
<accession>A2YE74</accession>
<evidence type="ECO:0000313" key="2">
    <source>
        <dbReference type="EMBL" id="EAZ01385.1"/>
    </source>
</evidence>
<dbReference type="EMBL" id="CM000131">
    <property type="protein sequence ID" value="EAZ01385.1"/>
    <property type="molecule type" value="Genomic_DNA"/>
</dbReference>
<organism evidence="2 3">
    <name type="scientific">Oryza sativa subsp. indica</name>
    <name type="common">Rice</name>
    <dbReference type="NCBI Taxonomy" id="39946"/>
    <lineage>
        <taxon>Eukaryota</taxon>
        <taxon>Viridiplantae</taxon>
        <taxon>Streptophyta</taxon>
        <taxon>Embryophyta</taxon>
        <taxon>Tracheophyta</taxon>
        <taxon>Spermatophyta</taxon>
        <taxon>Magnoliopsida</taxon>
        <taxon>Liliopsida</taxon>
        <taxon>Poales</taxon>
        <taxon>Poaceae</taxon>
        <taxon>BOP clade</taxon>
        <taxon>Oryzoideae</taxon>
        <taxon>Oryzeae</taxon>
        <taxon>Oryzinae</taxon>
        <taxon>Oryza</taxon>
        <taxon>Oryza sativa</taxon>
    </lineage>
</organism>
<evidence type="ECO:0000256" key="1">
    <source>
        <dbReference type="SAM" id="MobiDB-lite"/>
    </source>
</evidence>
<name>A2YE74_ORYSI</name>
<keyword evidence="3" id="KW-1185">Reference proteome</keyword>
<reference evidence="2 3" key="1">
    <citation type="journal article" date="2005" name="PLoS Biol.">
        <title>The genomes of Oryza sativa: a history of duplications.</title>
        <authorList>
            <person name="Yu J."/>
            <person name="Wang J."/>
            <person name="Lin W."/>
            <person name="Li S."/>
            <person name="Li H."/>
            <person name="Zhou J."/>
            <person name="Ni P."/>
            <person name="Dong W."/>
            <person name="Hu S."/>
            <person name="Zeng C."/>
            <person name="Zhang J."/>
            <person name="Zhang Y."/>
            <person name="Li R."/>
            <person name="Xu Z."/>
            <person name="Li S."/>
            <person name="Li X."/>
            <person name="Zheng H."/>
            <person name="Cong L."/>
            <person name="Lin L."/>
            <person name="Yin J."/>
            <person name="Geng J."/>
            <person name="Li G."/>
            <person name="Shi J."/>
            <person name="Liu J."/>
            <person name="Lv H."/>
            <person name="Li J."/>
            <person name="Wang J."/>
            <person name="Deng Y."/>
            <person name="Ran L."/>
            <person name="Shi X."/>
            <person name="Wang X."/>
            <person name="Wu Q."/>
            <person name="Li C."/>
            <person name="Ren X."/>
            <person name="Wang J."/>
            <person name="Wang X."/>
            <person name="Li D."/>
            <person name="Liu D."/>
            <person name="Zhang X."/>
            <person name="Ji Z."/>
            <person name="Zhao W."/>
            <person name="Sun Y."/>
            <person name="Zhang Z."/>
            <person name="Bao J."/>
            <person name="Han Y."/>
            <person name="Dong L."/>
            <person name="Ji J."/>
            <person name="Chen P."/>
            <person name="Wu S."/>
            <person name="Liu J."/>
            <person name="Xiao Y."/>
            <person name="Bu D."/>
            <person name="Tan J."/>
            <person name="Yang L."/>
            <person name="Ye C."/>
            <person name="Zhang J."/>
            <person name="Xu J."/>
            <person name="Zhou Y."/>
            <person name="Yu Y."/>
            <person name="Zhang B."/>
            <person name="Zhuang S."/>
            <person name="Wei H."/>
            <person name="Liu B."/>
            <person name="Lei M."/>
            <person name="Yu H."/>
            <person name="Li Y."/>
            <person name="Xu H."/>
            <person name="Wei S."/>
            <person name="He X."/>
            <person name="Fang L."/>
            <person name="Zhang Z."/>
            <person name="Zhang Y."/>
            <person name="Huang X."/>
            <person name="Su Z."/>
            <person name="Tong W."/>
            <person name="Li J."/>
            <person name="Tong Z."/>
            <person name="Li S."/>
            <person name="Ye J."/>
            <person name="Wang L."/>
            <person name="Fang L."/>
            <person name="Lei T."/>
            <person name="Chen C."/>
            <person name="Chen H."/>
            <person name="Xu Z."/>
            <person name="Li H."/>
            <person name="Huang H."/>
            <person name="Zhang F."/>
            <person name="Xu H."/>
            <person name="Li N."/>
            <person name="Zhao C."/>
            <person name="Li S."/>
            <person name="Dong L."/>
            <person name="Huang Y."/>
            <person name="Li L."/>
            <person name="Xi Y."/>
            <person name="Qi Q."/>
            <person name="Li W."/>
            <person name="Zhang B."/>
            <person name="Hu W."/>
            <person name="Zhang Y."/>
            <person name="Tian X."/>
            <person name="Jiao Y."/>
            <person name="Liang X."/>
            <person name="Jin J."/>
            <person name="Gao L."/>
            <person name="Zheng W."/>
            <person name="Hao B."/>
            <person name="Liu S."/>
            <person name="Wang W."/>
            <person name="Yuan L."/>
            <person name="Cao M."/>
            <person name="McDermott J."/>
            <person name="Samudrala R."/>
            <person name="Wang J."/>
            <person name="Wong G.K."/>
            <person name="Yang H."/>
        </authorList>
    </citation>
    <scope>NUCLEOTIDE SEQUENCE [LARGE SCALE GENOMIC DNA]</scope>
    <source>
        <strain evidence="3">cv. 93-11</strain>
    </source>
</reference>
<proteinExistence type="predicted"/>
<dbReference type="HOGENOM" id="CLU_2531489_0_0_1"/>
<dbReference type="Gramene" id="BGIOSGA021013-TA">
    <property type="protein sequence ID" value="BGIOSGA021013-PA"/>
    <property type="gene ID" value="BGIOSGA021013"/>
</dbReference>
<feature type="region of interest" description="Disordered" evidence="1">
    <location>
        <begin position="1"/>
        <end position="46"/>
    </location>
</feature>
<sequence length="84" mass="8733">MPDSRDATNEEQAKGEAKAREGDRGGGGRHAEGLQDSLERPRAPPSASAMLYPAVKPLPPLSLGCPILARLSGYLAAGSDHVLV</sequence>
<dbReference type="Proteomes" id="UP000007015">
    <property type="component" value="Chromosome 6"/>
</dbReference>
<protein>
    <submittedName>
        <fullName evidence="2">Uncharacterized protein</fullName>
    </submittedName>
</protein>
<dbReference type="AlphaFoldDB" id="A2YE74"/>
<evidence type="ECO:0000313" key="3">
    <source>
        <dbReference type="Proteomes" id="UP000007015"/>
    </source>
</evidence>